<keyword evidence="3" id="KW-0813">Transport</keyword>
<comment type="similarity">
    <text evidence="2">Belongs to the ABC transporter superfamily.</text>
</comment>
<dbReference type="InterPro" id="IPR003593">
    <property type="entry name" value="AAA+_ATPase"/>
</dbReference>
<keyword evidence="13" id="KW-1185">Reference proteome</keyword>
<dbReference type="PANTHER" id="PTHR43297:SF2">
    <property type="entry name" value="DIPEPTIDE TRANSPORT ATP-BINDING PROTEIN DPPD"/>
    <property type="match status" value="1"/>
</dbReference>
<dbReference type="InterPro" id="IPR013563">
    <property type="entry name" value="Oligopep_ABC_C"/>
</dbReference>
<evidence type="ECO:0000313" key="12">
    <source>
        <dbReference type="EMBL" id="OZS45702.1"/>
    </source>
</evidence>
<evidence type="ECO:0000256" key="4">
    <source>
        <dbReference type="ARBA" id="ARBA00022475"/>
    </source>
</evidence>
<proteinExistence type="inferred from homology"/>
<feature type="domain" description="ABC transporter" evidence="10">
    <location>
        <begin position="7"/>
        <end position="259"/>
    </location>
</feature>
<accession>A0AAW7YC49</accession>
<protein>
    <recommendedName>
        <fullName evidence="8">ABC-type dipeptide transporter</fullName>
        <ecNumber evidence="8">7.4.2.9</ecNumber>
    </recommendedName>
</protein>
<gene>
    <name evidence="12" type="ORF">ASV53_01325</name>
    <name evidence="11" type="ORF">Q4568_20180</name>
</gene>
<sequence>MTDSVILSVNDLVTEFTTDGGVVRVLDGVTFDVKKGKTLGIVGESGCGKSVTAMSIMGLLPRPYGQVVGGQVYLDGTDLLGLPPQDLYHMRGNRISMIFQDPMTALNPVHTIGKQINEVLELHRPELNKRQRFDYALSMFKKVGIPSPEQRIHEYPHNLSGGMRQRVMIAIALACQPDVLICDEPTTALDVTVQAQILDLMREIQQETGMAIIFITHDLGVVAEVCDDVVVMYAGRAVEASDVFRLFEQAKHPYSRGLLQSMPTLNVGHKQPLQTIPGTVPQLDEMPQGCRFCTRCQFMTKKCESLQPSWERLGNTHLVSCHHWREVH</sequence>
<reference evidence="12 13" key="1">
    <citation type="journal article" date="2016" name="Antonie Van Leeuwenhoek">
        <title>Photobacterium sanguinicancri sp. nov. isolated from marine animals.</title>
        <authorList>
            <person name="Gomez-Gil B."/>
            <person name="Roque A."/>
            <person name="Rotllant G."/>
            <person name="Romalde J.L."/>
            <person name="Doce A."/>
            <person name="Eggermont M."/>
            <person name="Defoirdt T."/>
        </authorList>
    </citation>
    <scope>NUCLEOTIDE SEQUENCE [LARGE SCALE GENOMIC DNA]</scope>
    <source>
        <strain evidence="12 13">CAIM 1827</strain>
    </source>
</reference>
<dbReference type="NCBIfam" id="TIGR01727">
    <property type="entry name" value="oligo_HPY"/>
    <property type="match status" value="1"/>
</dbReference>
<dbReference type="InterPro" id="IPR027417">
    <property type="entry name" value="P-loop_NTPase"/>
</dbReference>
<evidence type="ECO:0000256" key="7">
    <source>
        <dbReference type="ARBA" id="ARBA00023136"/>
    </source>
</evidence>
<dbReference type="RefSeq" id="WP_094955815.1">
    <property type="nucleotide sequence ID" value="NZ_AP024850.1"/>
</dbReference>
<evidence type="ECO:0000313" key="11">
    <source>
        <dbReference type="EMBL" id="MDO6544858.1"/>
    </source>
</evidence>
<dbReference type="InterPro" id="IPR003439">
    <property type="entry name" value="ABC_transporter-like_ATP-bd"/>
</dbReference>
<dbReference type="SMART" id="SM00382">
    <property type="entry name" value="AAA"/>
    <property type="match status" value="1"/>
</dbReference>
<dbReference type="EMBL" id="JAUOPU010000032">
    <property type="protein sequence ID" value="MDO6544858.1"/>
    <property type="molecule type" value="Genomic_DNA"/>
</dbReference>
<evidence type="ECO:0000256" key="1">
    <source>
        <dbReference type="ARBA" id="ARBA00004417"/>
    </source>
</evidence>
<dbReference type="FunFam" id="3.40.50.300:FF:000016">
    <property type="entry name" value="Oligopeptide ABC transporter ATP-binding component"/>
    <property type="match status" value="1"/>
</dbReference>
<keyword evidence="4" id="KW-1003">Cell membrane</keyword>
<evidence type="ECO:0000256" key="6">
    <source>
        <dbReference type="ARBA" id="ARBA00022840"/>
    </source>
</evidence>
<dbReference type="SUPFAM" id="SSF52540">
    <property type="entry name" value="P-loop containing nucleoside triphosphate hydrolases"/>
    <property type="match status" value="1"/>
</dbReference>
<dbReference type="PANTHER" id="PTHR43297">
    <property type="entry name" value="OLIGOPEPTIDE TRANSPORT ATP-BINDING PROTEIN APPD"/>
    <property type="match status" value="1"/>
</dbReference>
<evidence type="ECO:0000256" key="2">
    <source>
        <dbReference type="ARBA" id="ARBA00005417"/>
    </source>
</evidence>
<evidence type="ECO:0000313" key="14">
    <source>
        <dbReference type="Proteomes" id="UP001170624"/>
    </source>
</evidence>
<keyword evidence="5" id="KW-0547">Nucleotide-binding</keyword>
<dbReference type="GO" id="GO:0005524">
    <property type="term" value="F:ATP binding"/>
    <property type="evidence" value="ECO:0007669"/>
    <property type="project" value="UniProtKB-KW"/>
</dbReference>
<evidence type="ECO:0000256" key="3">
    <source>
        <dbReference type="ARBA" id="ARBA00022448"/>
    </source>
</evidence>
<dbReference type="InterPro" id="IPR050388">
    <property type="entry name" value="ABC_Ni/Peptide_Import"/>
</dbReference>
<dbReference type="PROSITE" id="PS50893">
    <property type="entry name" value="ABC_TRANSPORTER_2"/>
    <property type="match status" value="1"/>
</dbReference>
<evidence type="ECO:0000313" key="13">
    <source>
        <dbReference type="Proteomes" id="UP000215999"/>
    </source>
</evidence>
<dbReference type="Pfam" id="PF00005">
    <property type="entry name" value="ABC_tran"/>
    <property type="match status" value="1"/>
</dbReference>
<organism evidence="11 14">
    <name type="scientific">Photobacterium sanguinicancri</name>
    <dbReference type="NCBI Taxonomy" id="875932"/>
    <lineage>
        <taxon>Bacteria</taxon>
        <taxon>Pseudomonadati</taxon>
        <taxon>Pseudomonadota</taxon>
        <taxon>Gammaproteobacteria</taxon>
        <taxon>Vibrionales</taxon>
        <taxon>Vibrionaceae</taxon>
        <taxon>Photobacterium</taxon>
    </lineage>
</organism>
<reference evidence="12" key="2">
    <citation type="submission" date="2017-07" db="EMBL/GenBank/DDBJ databases">
        <authorList>
            <person name="Gomez-Gil B."/>
            <person name="Enciso-Ibarra K."/>
        </authorList>
    </citation>
    <scope>NUCLEOTIDE SEQUENCE</scope>
    <source>
        <strain evidence="12">CAIM 1827</strain>
    </source>
</reference>
<dbReference type="GO" id="GO:0015833">
    <property type="term" value="P:peptide transport"/>
    <property type="evidence" value="ECO:0007669"/>
    <property type="project" value="InterPro"/>
</dbReference>
<dbReference type="EMBL" id="NOIF01000004">
    <property type="protein sequence ID" value="OZS45702.1"/>
    <property type="molecule type" value="Genomic_DNA"/>
</dbReference>
<dbReference type="GO" id="GO:0016887">
    <property type="term" value="F:ATP hydrolysis activity"/>
    <property type="evidence" value="ECO:0007669"/>
    <property type="project" value="InterPro"/>
</dbReference>
<comment type="catalytic activity">
    <reaction evidence="9">
        <text>a dipeptide(out) + ATP + H2O = a dipeptide(in) + ADP + phosphate + H(+)</text>
        <dbReference type="Rhea" id="RHEA:23120"/>
        <dbReference type="ChEBI" id="CHEBI:15377"/>
        <dbReference type="ChEBI" id="CHEBI:15378"/>
        <dbReference type="ChEBI" id="CHEBI:30616"/>
        <dbReference type="ChEBI" id="CHEBI:43474"/>
        <dbReference type="ChEBI" id="CHEBI:90799"/>
        <dbReference type="ChEBI" id="CHEBI:456216"/>
        <dbReference type="EC" id="7.4.2.9"/>
    </reaction>
</comment>
<dbReference type="GO" id="GO:0055085">
    <property type="term" value="P:transmembrane transport"/>
    <property type="evidence" value="ECO:0007669"/>
    <property type="project" value="UniProtKB-ARBA"/>
</dbReference>
<dbReference type="GO" id="GO:0005886">
    <property type="term" value="C:plasma membrane"/>
    <property type="evidence" value="ECO:0007669"/>
    <property type="project" value="UniProtKB-SubCell"/>
</dbReference>
<dbReference type="CDD" id="cd03257">
    <property type="entry name" value="ABC_NikE_OppD_transporters"/>
    <property type="match status" value="1"/>
</dbReference>
<dbReference type="AlphaFoldDB" id="A0AAW7YC49"/>
<dbReference type="Pfam" id="PF08352">
    <property type="entry name" value="oligo_HPY"/>
    <property type="match status" value="1"/>
</dbReference>
<evidence type="ECO:0000256" key="8">
    <source>
        <dbReference type="ARBA" id="ARBA00038852"/>
    </source>
</evidence>
<dbReference type="InterPro" id="IPR017871">
    <property type="entry name" value="ABC_transporter-like_CS"/>
</dbReference>
<name>A0AAW7YC49_9GAMM</name>
<dbReference type="PROSITE" id="PS00211">
    <property type="entry name" value="ABC_TRANSPORTER_1"/>
    <property type="match status" value="1"/>
</dbReference>
<evidence type="ECO:0000259" key="10">
    <source>
        <dbReference type="PROSITE" id="PS50893"/>
    </source>
</evidence>
<comment type="caution">
    <text evidence="11">The sequence shown here is derived from an EMBL/GenBank/DDBJ whole genome shotgun (WGS) entry which is preliminary data.</text>
</comment>
<dbReference type="Proteomes" id="UP001170624">
    <property type="component" value="Unassembled WGS sequence"/>
</dbReference>
<reference evidence="11" key="3">
    <citation type="submission" date="2023-07" db="EMBL/GenBank/DDBJ databases">
        <title>Genome content predicts the carbon catabolic preferences of heterotrophic bacteria.</title>
        <authorList>
            <person name="Gralka M."/>
        </authorList>
    </citation>
    <scope>NUCLEOTIDE SEQUENCE</scope>
    <source>
        <strain evidence="11">G2M05</strain>
    </source>
</reference>
<evidence type="ECO:0000256" key="5">
    <source>
        <dbReference type="ARBA" id="ARBA00022741"/>
    </source>
</evidence>
<dbReference type="Gene3D" id="3.40.50.300">
    <property type="entry name" value="P-loop containing nucleotide triphosphate hydrolases"/>
    <property type="match status" value="1"/>
</dbReference>
<evidence type="ECO:0000256" key="9">
    <source>
        <dbReference type="ARBA" id="ARBA00047356"/>
    </source>
</evidence>
<dbReference type="Proteomes" id="UP000215999">
    <property type="component" value="Unassembled WGS sequence"/>
</dbReference>
<keyword evidence="6 11" id="KW-0067">ATP-binding</keyword>
<keyword evidence="7" id="KW-0472">Membrane</keyword>
<dbReference type="EC" id="7.4.2.9" evidence="8"/>
<comment type="subcellular location">
    <subcellularLocation>
        <location evidence="1">Cell inner membrane</location>
        <topology evidence="1">Peripheral membrane protein</topology>
    </subcellularLocation>
</comment>